<gene>
    <name evidence="1" type="ORF">CK203_094146</name>
</gene>
<dbReference type="EMBL" id="QGNW01002578">
    <property type="protein sequence ID" value="RVW17420.1"/>
    <property type="molecule type" value="Genomic_DNA"/>
</dbReference>
<proteinExistence type="predicted"/>
<comment type="caution">
    <text evidence="1">The sequence shown here is derived from an EMBL/GenBank/DDBJ whole genome shotgun (WGS) entry which is preliminary data.</text>
</comment>
<evidence type="ECO:0000313" key="1">
    <source>
        <dbReference type="EMBL" id="RVW17420.1"/>
    </source>
</evidence>
<accession>A0A438C2F2</accession>
<organism evidence="1 2">
    <name type="scientific">Vitis vinifera</name>
    <name type="common">Grape</name>
    <dbReference type="NCBI Taxonomy" id="29760"/>
    <lineage>
        <taxon>Eukaryota</taxon>
        <taxon>Viridiplantae</taxon>
        <taxon>Streptophyta</taxon>
        <taxon>Embryophyta</taxon>
        <taxon>Tracheophyta</taxon>
        <taxon>Spermatophyta</taxon>
        <taxon>Magnoliopsida</taxon>
        <taxon>eudicotyledons</taxon>
        <taxon>Gunneridae</taxon>
        <taxon>Pentapetalae</taxon>
        <taxon>rosids</taxon>
        <taxon>Vitales</taxon>
        <taxon>Vitaceae</taxon>
        <taxon>Viteae</taxon>
        <taxon>Vitis</taxon>
    </lineage>
</organism>
<name>A0A438C2F2_VITVI</name>
<sequence>MIEEPVNAAPHSISSGFGHLAGLNHSSTYLAVVARLANLAEEAASVNHPESRNSDADVAEAICATPWRKREQKARVSPLTIRTGWLLFW</sequence>
<protein>
    <submittedName>
        <fullName evidence="1">Uncharacterized protein</fullName>
    </submittedName>
</protein>
<evidence type="ECO:0000313" key="2">
    <source>
        <dbReference type="Proteomes" id="UP000288805"/>
    </source>
</evidence>
<dbReference type="AlphaFoldDB" id="A0A438C2F2"/>
<reference evidence="1 2" key="1">
    <citation type="journal article" date="2018" name="PLoS Genet.">
        <title>Population sequencing reveals clonal diversity and ancestral inbreeding in the grapevine cultivar Chardonnay.</title>
        <authorList>
            <person name="Roach M.J."/>
            <person name="Johnson D.L."/>
            <person name="Bohlmann J."/>
            <person name="van Vuuren H.J."/>
            <person name="Jones S.J."/>
            <person name="Pretorius I.S."/>
            <person name="Schmidt S.A."/>
            <person name="Borneman A.R."/>
        </authorList>
    </citation>
    <scope>NUCLEOTIDE SEQUENCE [LARGE SCALE GENOMIC DNA]</scope>
    <source>
        <strain evidence="2">cv. Chardonnay</strain>
        <tissue evidence="1">Leaf</tissue>
    </source>
</reference>
<dbReference type="Proteomes" id="UP000288805">
    <property type="component" value="Unassembled WGS sequence"/>
</dbReference>